<keyword evidence="2" id="KW-1185">Reference proteome</keyword>
<evidence type="ECO:0000313" key="1">
    <source>
        <dbReference type="EMBL" id="KIJ23654.1"/>
    </source>
</evidence>
<name>A0A0C9TP20_SPHS4</name>
<proteinExistence type="predicted"/>
<accession>A0A0C9TP20</accession>
<protein>
    <submittedName>
        <fullName evidence="1">Uncharacterized protein</fullName>
    </submittedName>
</protein>
<dbReference type="Proteomes" id="UP000054279">
    <property type="component" value="Unassembled WGS sequence"/>
</dbReference>
<dbReference type="EMBL" id="KN837617">
    <property type="protein sequence ID" value="KIJ23654.1"/>
    <property type="molecule type" value="Genomic_DNA"/>
</dbReference>
<dbReference type="AlphaFoldDB" id="A0A0C9TP20"/>
<sequence>IGYEADDLTMAWIWGRDLSLISGLELELSSFHPCAQRGHCAKDIPQVGDFVLRFKFTLAKPLSVHAWTYFHNVQPSRSTACTSWVSGY</sequence>
<evidence type="ECO:0000313" key="2">
    <source>
        <dbReference type="Proteomes" id="UP000054279"/>
    </source>
</evidence>
<feature type="non-terminal residue" evidence="1">
    <location>
        <position position="1"/>
    </location>
</feature>
<dbReference type="HOGENOM" id="CLU_2549354_0_0_1"/>
<gene>
    <name evidence="1" type="ORF">M422DRAFT_39522</name>
</gene>
<organism evidence="1 2">
    <name type="scientific">Sphaerobolus stellatus (strain SS14)</name>
    <dbReference type="NCBI Taxonomy" id="990650"/>
    <lineage>
        <taxon>Eukaryota</taxon>
        <taxon>Fungi</taxon>
        <taxon>Dikarya</taxon>
        <taxon>Basidiomycota</taxon>
        <taxon>Agaricomycotina</taxon>
        <taxon>Agaricomycetes</taxon>
        <taxon>Phallomycetidae</taxon>
        <taxon>Geastrales</taxon>
        <taxon>Sphaerobolaceae</taxon>
        <taxon>Sphaerobolus</taxon>
    </lineage>
</organism>
<reference evidence="1 2" key="1">
    <citation type="submission" date="2014-06" db="EMBL/GenBank/DDBJ databases">
        <title>Evolutionary Origins and Diversification of the Mycorrhizal Mutualists.</title>
        <authorList>
            <consortium name="DOE Joint Genome Institute"/>
            <consortium name="Mycorrhizal Genomics Consortium"/>
            <person name="Kohler A."/>
            <person name="Kuo A."/>
            <person name="Nagy L.G."/>
            <person name="Floudas D."/>
            <person name="Copeland A."/>
            <person name="Barry K.W."/>
            <person name="Cichocki N."/>
            <person name="Veneault-Fourrey C."/>
            <person name="LaButti K."/>
            <person name="Lindquist E.A."/>
            <person name="Lipzen A."/>
            <person name="Lundell T."/>
            <person name="Morin E."/>
            <person name="Murat C."/>
            <person name="Riley R."/>
            <person name="Ohm R."/>
            <person name="Sun H."/>
            <person name="Tunlid A."/>
            <person name="Henrissat B."/>
            <person name="Grigoriev I.V."/>
            <person name="Hibbett D.S."/>
            <person name="Martin F."/>
        </authorList>
    </citation>
    <scope>NUCLEOTIDE SEQUENCE [LARGE SCALE GENOMIC DNA]</scope>
    <source>
        <strain evidence="1 2">SS14</strain>
    </source>
</reference>